<feature type="transmembrane region" description="Helical" evidence="1">
    <location>
        <begin position="92"/>
        <end position="109"/>
    </location>
</feature>
<evidence type="ECO:0008006" key="4">
    <source>
        <dbReference type="Google" id="ProtNLM"/>
    </source>
</evidence>
<feature type="transmembrane region" description="Helical" evidence="1">
    <location>
        <begin position="166"/>
        <end position="195"/>
    </location>
</feature>
<feature type="transmembrane region" description="Helical" evidence="1">
    <location>
        <begin position="307"/>
        <end position="331"/>
    </location>
</feature>
<feature type="transmembrane region" description="Helical" evidence="1">
    <location>
        <begin position="142"/>
        <end position="159"/>
    </location>
</feature>
<evidence type="ECO:0000313" key="3">
    <source>
        <dbReference type="Proteomes" id="UP001595616"/>
    </source>
</evidence>
<sequence>MNFKNGFVVGIICVFLAFLLYLQSDLFINFPIADDFGAIINFNLDYLNTHTLSDKLTLLFSQNNDFKLVVLKLVDLTYLTIFDNVNLGHLRVFGYFMFLSTMFFLYKLGDFRKTNILYFLPVPLLMISFAYSEINAFAMESLSHFLVIFLALATFYFLFQTKYFVLAILCLFLGVFANGNGLLLIPLGALGLLFLKKYKHLVIWILASCVFLFLFFFNYNRGESTLNGSVLSRVAHVFPIYFGGIGGLENIKLNFVIGCIGIAATFYLFFFKKTYQTHLVLSLFILFFGGTYLLISAKRAYTHPSEILRGAYLVNSVMIFITLYVLSYSIYISKWLKNNSKKATKAIAAVLFICGIYQARNITRWYGTHRYFIETIEQQSFDMLANNANLYKEQQSHYNIPIINTNLLHTAIEKGILDPTEMLHTFLAKPISEVPEISVLKTDQLLEITNINGQQIKENPYIAISGTIQNYPVSGSHQLGICIEKNGKKDYFKIPLNKDKNAWFRFKKSSNISFNFLINKVKYLNTEIEITIFTLEKNQIISSSDSQTIYVNGTTPSPKAEETPIVFSSKSIPTDSTYRPTLLAAYTHKQISQILVNIPAELQHNPELYLGFESTEDSPSFMLKLETDSTSPSLARCVFNQKILKKKHPLDNTYLLRLVTSGTKQTQYTMKSYFFIPAEKY</sequence>
<keyword evidence="1" id="KW-0472">Membrane</keyword>
<dbReference type="EMBL" id="JBHRYQ010000001">
    <property type="protein sequence ID" value="MFC3811143.1"/>
    <property type="molecule type" value="Genomic_DNA"/>
</dbReference>
<evidence type="ECO:0000256" key="1">
    <source>
        <dbReference type="SAM" id="Phobius"/>
    </source>
</evidence>
<feature type="transmembrane region" description="Helical" evidence="1">
    <location>
        <begin position="253"/>
        <end position="271"/>
    </location>
</feature>
<keyword evidence="1" id="KW-1133">Transmembrane helix</keyword>
<name>A0ABV7YV00_9BACT</name>
<evidence type="ECO:0000313" key="2">
    <source>
        <dbReference type="EMBL" id="MFC3811143.1"/>
    </source>
</evidence>
<feature type="transmembrane region" description="Helical" evidence="1">
    <location>
        <begin position="343"/>
        <end position="360"/>
    </location>
</feature>
<feature type="transmembrane region" description="Helical" evidence="1">
    <location>
        <begin position="7"/>
        <end position="24"/>
    </location>
</feature>
<feature type="transmembrane region" description="Helical" evidence="1">
    <location>
        <begin position="278"/>
        <end position="295"/>
    </location>
</feature>
<protein>
    <recommendedName>
        <fullName evidence="4">Glycosyltransferase RgtA/B/C/D-like domain-containing protein</fullName>
    </recommendedName>
</protein>
<proteinExistence type="predicted"/>
<accession>A0ABV7YV00</accession>
<comment type="caution">
    <text evidence="2">The sequence shown here is derived from an EMBL/GenBank/DDBJ whole genome shotgun (WGS) entry which is preliminary data.</text>
</comment>
<dbReference type="RefSeq" id="WP_379837888.1">
    <property type="nucleotide sequence ID" value="NZ_JBHRYQ010000001.1"/>
</dbReference>
<keyword evidence="3" id="KW-1185">Reference proteome</keyword>
<organism evidence="2 3">
    <name type="scientific">Lacihabitans lacunae</name>
    <dbReference type="NCBI Taxonomy" id="1028214"/>
    <lineage>
        <taxon>Bacteria</taxon>
        <taxon>Pseudomonadati</taxon>
        <taxon>Bacteroidota</taxon>
        <taxon>Cytophagia</taxon>
        <taxon>Cytophagales</taxon>
        <taxon>Leadbetterellaceae</taxon>
        <taxon>Lacihabitans</taxon>
    </lineage>
</organism>
<feature type="transmembrane region" description="Helical" evidence="1">
    <location>
        <begin position="201"/>
        <end position="218"/>
    </location>
</feature>
<dbReference type="Proteomes" id="UP001595616">
    <property type="component" value="Unassembled WGS sequence"/>
</dbReference>
<reference evidence="3" key="1">
    <citation type="journal article" date="2019" name="Int. J. Syst. Evol. Microbiol.">
        <title>The Global Catalogue of Microorganisms (GCM) 10K type strain sequencing project: providing services to taxonomists for standard genome sequencing and annotation.</title>
        <authorList>
            <consortium name="The Broad Institute Genomics Platform"/>
            <consortium name="The Broad Institute Genome Sequencing Center for Infectious Disease"/>
            <person name="Wu L."/>
            <person name="Ma J."/>
        </authorList>
    </citation>
    <scope>NUCLEOTIDE SEQUENCE [LARGE SCALE GENOMIC DNA]</scope>
    <source>
        <strain evidence="3">CECT 7956</strain>
    </source>
</reference>
<feature type="transmembrane region" description="Helical" evidence="1">
    <location>
        <begin position="230"/>
        <end position="247"/>
    </location>
</feature>
<gene>
    <name evidence="2" type="ORF">ACFOOI_10795</name>
</gene>
<feature type="transmembrane region" description="Helical" evidence="1">
    <location>
        <begin position="116"/>
        <end position="136"/>
    </location>
</feature>
<keyword evidence="1" id="KW-0812">Transmembrane</keyword>